<evidence type="ECO:0000256" key="4">
    <source>
        <dbReference type="ARBA" id="ARBA00022833"/>
    </source>
</evidence>
<accession>A0A3A5JSS7</accession>
<proteinExistence type="inferred from homology"/>
<dbReference type="PANTHER" id="PTHR42978">
    <property type="entry name" value="QUORUM-QUENCHING LACTONASE YTNP-RELATED-RELATED"/>
    <property type="match status" value="1"/>
</dbReference>
<evidence type="ECO:0000313" key="7">
    <source>
        <dbReference type="Proteomes" id="UP000276295"/>
    </source>
</evidence>
<evidence type="ECO:0000256" key="2">
    <source>
        <dbReference type="ARBA" id="ARBA00022723"/>
    </source>
</evidence>
<dbReference type="InterPro" id="IPR036866">
    <property type="entry name" value="RibonucZ/Hydroxyglut_hydro"/>
</dbReference>
<reference evidence="6 7" key="1">
    <citation type="submission" date="2018-09" db="EMBL/GenBank/DDBJ databases">
        <title>Draft genome sequence of Buttiauxella izardii CCUG 35510T.</title>
        <authorList>
            <person name="Salva-Serra F."/>
            <person name="Marathe N."/>
            <person name="Moore E."/>
            <person name="Stadler-Svensson L."/>
            <person name="Engstrom-Jakobsson H."/>
        </authorList>
    </citation>
    <scope>NUCLEOTIDE SEQUENCE [LARGE SCALE GENOMIC DNA]</scope>
    <source>
        <strain evidence="6 7">CCUG 35510</strain>
    </source>
</reference>
<dbReference type="EMBL" id="QZWH01000013">
    <property type="protein sequence ID" value="RJT24004.1"/>
    <property type="molecule type" value="Genomic_DNA"/>
</dbReference>
<dbReference type="AlphaFoldDB" id="A0A3A5JSS7"/>
<dbReference type="InterPro" id="IPR001279">
    <property type="entry name" value="Metallo-B-lactamas"/>
</dbReference>
<evidence type="ECO:0000256" key="3">
    <source>
        <dbReference type="ARBA" id="ARBA00022801"/>
    </source>
</evidence>
<dbReference type="Pfam" id="PF00753">
    <property type="entry name" value="Lactamase_B"/>
    <property type="match status" value="1"/>
</dbReference>
<name>A0A3A5JSS7_9ENTR</name>
<keyword evidence="2" id="KW-0479">Metal-binding</keyword>
<dbReference type="RefSeq" id="WP_120064213.1">
    <property type="nucleotide sequence ID" value="NZ_QZWH01000013.1"/>
</dbReference>
<dbReference type="Gene3D" id="3.60.15.10">
    <property type="entry name" value="Ribonuclease Z/Hydroxyacylglutathione hydrolase-like"/>
    <property type="match status" value="1"/>
</dbReference>
<keyword evidence="4" id="KW-0862">Zinc</keyword>
<dbReference type="SUPFAM" id="SSF56281">
    <property type="entry name" value="Metallo-hydrolase/oxidoreductase"/>
    <property type="match status" value="1"/>
</dbReference>
<comment type="caution">
    <text evidence="6">The sequence shown here is derived from an EMBL/GenBank/DDBJ whole genome shotgun (WGS) entry which is preliminary data.</text>
</comment>
<keyword evidence="7" id="KW-1185">Reference proteome</keyword>
<dbReference type="OrthoDB" id="5443440at2"/>
<protein>
    <submittedName>
        <fullName evidence="6">MBL fold metallo-hydrolase</fullName>
    </submittedName>
</protein>
<gene>
    <name evidence="6" type="ORF">D6029_07735</name>
</gene>
<feature type="domain" description="Metallo-beta-lactamase" evidence="5">
    <location>
        <begin position="55"/>
        <end position="257"/>
    </location>
</feature>
<dbReference type="CDD" id="cd07720">
    <property type="entry name" value="OPHC2-like_MBL-fold"/>
    <property type="match status" value="1"/>
</dbReference>
<evidence type="ECO:0000256" key="1">
    <source>
        <dbReference type="ARBA" id="ARBA00007749"/>
    </source>
</evidence>
<dbReference type="InterPro" id="IPR051013">
    <property type="entry name" value="MBL_superfamily_lactonases"/>
</dbReference>
<dbReference type="PANTHER" id="PTHR42978:SF6">
    <property type="entry name" value="QUORUM-QUENCHING LACTONASE YTNP-RELATED"/>
    <property type="match status" value="1"/>
</dbReference>
<keyword evidence="3 6" id="KW-0378">Hydrolase</keyword>
<comment type="similarity">
    <text evidence="1">Belongs to the metallo-beta-lactamase superfamily.</text>
</comment>
<evidence type="ECO:0000259" key="5">
    <source>
        <dbReference type="SMART" id="SM00849"/>
    </source>
</evidence>
<organism evidence="6 7">
    <name type="scientific">Buttiauxella izardii</name>
    <dbReference type="NCBI Taxonomy" id="82991"/>
    <lineage>
        <taxon>Bacteria</taxon>
        <taxon>Pseudomonadati</taxon>
        <taxon>Pseudomonadota</taxon>
        <taxon>Gammaproteobacteria</taxon>
        <taxon>Enterobacterales</taxon>
        <taxon>Enterobacteriaceae</taxon>
        <taxon>Buttiauxella</taxon>
    </lineage>
</organism>
<evidence type="ECO:0000313" key="6">
    <source>
        <dbReference type="EMBL" id="RJT24004.1"/>
    </source>
</evidence>
<dbReference type="Proteomes" id="UP000276295">
    <property type="component" value="Unassembled WGS sequence"/>
</dbReference>
<dbReference type="SMART" id="SM00849">
    <property type="entry name" value="Lactamase_B"/>
    <property type="match status" value="1"/>
</dbReference>
<dbReference type="GO" id="GO:0016787">
    <property type="term" value="F:hydrolase activity"/>
    <property type="evidence" value="ECO:0007669"/>
    <property type="project" value="UniProtKB-KW"/>
</dbReference>
<dbReference type="GO" id="GO:0046872">
    <property type="term" value="F:metal ion binding"/>
    <property type="evidence" value="ECO:0007669"/>
    <property type="project" value="UniProtKB-KW"/>
</dbReference>
<sequence length="283" mass="30705">METSLFLSQKIGHYAVTAISDGRMNASLGLLSGIDLTEAGKIQEKSGVTAPNDINIYFYLIRGQGRVILVDSGRGGLNSAGGELKKNLFSAGVNPDDIDTVLLTHGHPDHIGGLLNEHGQPTYKNAKIFLSRDEAAFWQDENKLKLMSERVQLAGSLVRRTLEAYGPVLNFINEAEISEGIKAVSLPGHTPGHTGFLISSCDESLLIWGDIVHYPHIQSARPEVSISFDYDPAQAAKTRKTILEQAARQHLLVAGMHFGEPGFAYVSGSTERGYVLTSCSEQQ</sequence>